<feature type="domain" description="Aminoacyl-transfer RNA synthetases class-II family profile" evidence="16">
    <location>
        <begin position="174"/>
        <end position="407"/>
    </location>
</feature>
<dbReference type="NCBIfam" id="TIGR00414">
    <property type="entry name" value="serS"/>
    <property type="match status" value="1"/>
</dbReference>
<dbReference type="SUPFAM" id="SSF46589">
    <property type="entry name" value="tRNA-binding arm"/>
    <property type="match status" value="1"/>
</dbReference>
<evidence type="ECO:0000256" key="7">
    <source>
        <dbReference type="ARBA" id="ARBA00022840"/>
    </source>
</evidence>
<proteinExistence type="inferred from homology"/>
<dbReference type="PANTHER" id="PTHR43697:SF1">
    <property type="entry name" value="SERINE--TRNA LIGASE"/>
    <property type="match status" value="1"/>
</dbReference>
<dbReference type="Pfam" id="PF02403">
    <property type="entry name" value="Seryl_tRNA_N"/>
    <property type="match status" value="1"/>
</dbReference>
<keyword evidence="9 12" id="KW-0030">Aminoacyl-tRNA synthetase</keyword>
<keyword evidence="15" id="KW-0175">Coiled coil</keyword>
<comment type="function">
    <text evidence="12">Catalyzes the attachment of serine to tRNA(Ser). Is also able to aminoacylate tRNA(Sec) with serine, to form the misacylated tRNA L-seryl-tRNA(Sec), which will be further converted into selenocysteinyl-tRNA(Sec).</text>
</comment>
<dbReference type="GO" id="GO:0005737">
    <property type="term" value="C:cytoplasm"/>
    <property type="evidence" value="ECO:0007669"/>
    <property type="project" value="UniProtKB-SubCell"/>
</dbReference>
<comment type="catalytic activity">
    <reaction evidence="11 12">
        <text>tRNA(Ser) + L-serine + ATP = L-seryl-tRNA(Ser) + AMP + diphosphate + H(+)</text>
        <dbReference type="Rhea" id="RHEA:12292"/>
        <dbReference type="Rhea" id="RHEA-COMP:9669"/>
        <dbReference type="Rhea" id="RHEA-COMP:9703"/>
        <dbReference type="ChEBI" id="CHEBI:15378"/>
        <dbReference type="ChEBI" id="CHEBI:30616"/>
        <dbReference type="ChEBI" id="CHEBI:33019"/>
        <dbReference type="ChEBI" id="CHEBI:33384"/>
        <dbReference type="ChEBI" id="CHEBI:78442"/>
        <dbReference type="ChEBI" id="CHEBI:78533"/>
        <dbReference type="ChEBI" id="CHEBI:456215"/>
        <dbReference type="EC" id="6.1.1.11"/>
    </reaction>
</comment>
<dbReference type="GO" id="GO:0006434">
    <property type="term" value="P:seryl-tRNA aminoacylation"/>
    <property type="evidence" value="ECO:0007669"/>
    <property type="project" value="UniProtKB-UniRule"/>
</dbReference>
<evidence type="ECO:0000256" key="8">
    <source>
        <dbReference type="ARBA" id="ARBA00022917"/>
    </source>
</evidence>
<evidence type="ECO:0000256" key="3">
    <source>
        <dbReference type="ARBA" id="ARBA00010728"/>
    </source>
</evidence>
<dbReference type="STRING" id="1276221.SDIMI_v3c00050"/>
<dbReference type="PANTHER" id="PTHR43697">
    <property type="entry name" value="SERYL-TRNA SYNTHETASE"/>
    <property type="match status" value="1"/>
</dbReference>
<gene>
    <name evidence="12 17" type="primary">serS</name>
    <name evidence="17" type="ORF">SDIMI_v3c00050</name>
</gene>
<keyword evidence="18" id="KW-1185">Reference proteome</keyword>
<evidence type="ECO:0000256" key="12">
    <source>
        <dbReference type="HAMAP-Rule" id="MF_00176"/>
    </source>
</evidence>
<dbReference type="InParanoid" id="S5LV97"/>
<dbReference type="InterPro" id="IPR045864">
    <property type="entry name" value="aa-tRNA-synth_II/BPL/LPL"/>
</dbReference>
<dbReference type="InterPro" id="IPR002317">
    <property type="entry name" value="Ser-tRNA-ligase_type_1"/>
</dbReference>
<evidence type="ECO:0000256" key="15">
    <source>
        <dbReference type="SAM" id="Coils"/>
    </source>
</evidence>
<evidence type="ECO:0000313" key="18">
    <source>
        <dbReference type="Proteomes" id="UP000014983"/>
    </source>
</evidence>
<evidence type="ECO:0000256" key="2">
    <source>
        <dbReference type="ARBA" id="ARBA00005045"/>
    </source>
</evidence>
<dbReference type="InterPro" id="IPR033729">
    <property type="entry name" value="SerRS_core"/>
</dbReference>
<dbReference type="SUPFAM" id="SSF55681">
    <property type="entry name" value="Class II aaRS and biotin synthetases"/>
    <property type="match status" value="1"/>
</dbReference>
<dbReference type="eggNOG" id="COG0172">
    <property type="taxonomic scope" value="Bacteria"/>
</dbReference>
<evidence type="ECO:0000256" key="9">
    <source>
        <dbReference type="ARBA" id="ARBA00023146"/>
    </source>
</evidence>
<protein>
    <recommendedName>
        <fullName evidence="12">Serine--tRNA ligase</fullName>
        <ecNumber evidence="12">6.1.1.11</ecNumber>
    </recommendedName>
    <alternativeName>
        <fullName evidence="12">Seryl-tRNA synthetase</fullName>
        <shortName evidence="12">SerRS</shortName>
    </alternativeName>
    <alternativeName>
        <fullName evidence="12">Seryl-tRNA(Ser/Sec) synthetase</fullName>
    </alternativeName>
</protein>
<feature type="binding site" evidence="13">
    <location>
        <position position="230"/>
    </location>
    <ligand>
        <name>L-serine</name>
        <dbReference type="ChEBI" id="CHEBI:33384"/>
    </ligand>
</feature>
<evidence type="ECO:0000256" key="11">
    <source>
        <dbReference type="ARBA" id="ARBA00048823"/>
    </source>
</evidence>
<dbReference type="EC" id="6.1.1.11" evidence="12"/>
<dbReference type="PIRSF" id="PIRSF001529">
    <property type="entry name" value="Ser-tRNA-synth_IIa"/>
    <property type="match status" value="1"/>
</dbReference>
<dbReference type="GO" id="GO:0016260">
    <property type="term" value="P:selenocysteine biosynthetic process"/>
    <property type="evidence" value="ECO:0007669"/>
    <property type="project" value="UniProtKB-UniRule"/>
</dbReference>
<comment type="similarity">
    <text evidence="3 12">Belongs to the class-II aminoacyl-tRNA synthetase family. Type-1 seryl-tRNA synthetase subfamily.</text>
</comment>
<comment type="domain">
    <text evidence="12">Consists of two distinct domains, a catalytic core and a N-terminal extension that is involved in tRNA binding.</text>
</comment>
<dbReference type="CDD" id="cd00770">
    <property type="entry name" value="SerRS_core"/>
    <property type="match status" value="1"/>
</dbReference>
<reference evidence="17 18" key="1">
    <citation type="journal article" date="2013" name="Genome Biol. Evol.">
        <title>Comparison of metabolic capacities and inference of gene content evolution in mosquito-associated Spiroplasma diminutum and S. taiwanense.</title>
        <authorList>
            <person name="Lo W.S."/>
            <person name="Ku C."/>
            <person name="Chen L.L."/>
            <person name="Chang T.H."/>
            <person name="Kuo C.H."/>
        </authorList>
    </citation>
    <scope>NUCLEOTIDE SEQUENCE [LARGE SCALE GENOMIC DNA]</scope>
    <source>
        <strain evidence="17">CUAS-1</strain>
    </source>
</reference>
<dbReference type="HOGENOM" id="CLU_023797_0_1_14"/>
<evidence type="ECO:0000256" key="4">
    <source>
        <dbReference type="ARBA" id="ARBA00022490"/>
    </source>
</evidence>
<dbReference type="RefSeq" id="WP_020835942.1">
    <property type="nucleotide sequence ID" value="NC_021833.1"/>
</dbReference>
<comment type="subcellular location">
    <subcellularLocation>
        <location evidence="1 12">Cytoplasm</location>
    </subcellularLocation>
</comment>
<comment type="pathway">
    <text evidence="2 12">Aminoacyl-tRNA biosynthesis; selenocysteinyl-tRNA(Sec) biosynthesis; L-seryl-tRNA(Sec) from L-serine and tRNA(Sec): step 1/1.</text>
</comment>
<dbReference type="InterPro" id="IPR006195">
    <property type="entry name" value="aa-tRNA-synth_II"/>
</dbReference>
<dbReference type="InterPro" id="IPR015866">
    <property type="entry name" value="Ser-tRNA-synth_1_N"/>
</dbReference>
<dbReference type="InterPro" id="IPR010978">
    <property type="entry name" value="tRNA-bd_arm"/>
</dbReference>
<accession>S5LV97</accession>
<feature type="binding site" evidence="13">
    <location>
        <position position="261"/>
    </location>
    <ligand>
        <name>L-serine</name>
        <dbReference type="ChEBI" id="CHEBI:33384"/>
    </ligand>
</feature>
<dbReference type="PRINTS" id="PR00981">
    <property type="entry name" value="TRNASYNTHSER"/>
</dbReference>
<evidence type="ECO:0000256" key="1">
    <source>
        <dbReference type="ARBA" id="ARBA00004496"/>
    </source>
</evidence>
<feature type="coiled-coil region" evidence="15">
    <location>
        <begin position="15"/>
        <end position="99"/>
    </location>
</feature>
<evidence type="ECO:0000256" key="13">
    <source>
        <dbReference type="PIRSR" id="PIRSR001529-1"/>
    </source>
</evidence>
<dbReference type="UniPathway" id="UPA00906">
    <property type="reaction ID" value="UER00895"/>
</dbReference>
<dbReference type="GO" id="GO:0005524">
    <property type="term" value="F:ATP binding"/>
    <property type="evidence" value="ECO:0007669"/>
    <property type="project" value="UniProtKB-UniRule"/>
</dbReference>
<dbReference type="Gene3D" id="3.30.930.10">
    <property type="entry name" value="Bira Bifunctional Protein, Domain 2"/>
    <property type="match status" value="1"/>
</dbReference>
<dbReference type="Proteomes" id="UP000014983">
    <property type="component" value="Chromosome"/>
</dbReference>
<dbReference type="PATRIC" id="fig|1276221.3.peg.5"/>
<keyword evidence="6 12" id="KW-0547">Nucleotide-binding</keyword>
<keyword evidence="5 12" id="KW-0436">Ligase</keyword>
<comment type="subunit">
    <text evidence="12">Homodimer. The tRNA molecule binds across the dimer.</text>
</comment>
<feature type="binding site" evidence="12">
    <location>
        <begin position="230"/>
        <end position="232"/>
    </location>
    <ligand>
        <name>L-serine</name>
        <dbReference type="ChEBI" id="CHEBI:33384"/>
    </ligand>
</feature>
<dbReference type="HAMAP" id="MF_00176">
    <property type="entry name" value="Ser_tRNA_synth_type1"/>
    <property type="match status" value="1"/>
</dbReference>
<feature type="binding site" evidence="13">
    <location>
        <position position="381"/>
    </location>
    <ligand>
        <name>L-serine</name>
        <dbReference type="ChEBI" id="CHEBI:33384"/>
    </ligand>
</feature>
<name>S5LV97_9MOLU</name>
<dbReference type="OrthoDB" id="9804647at2"/>
<feature type="binding site" evidence="12">
    <location>
        <position position="383"/>
    </location>
    <ligand>
        <name>L-serine</name>
        <dbReference type="ChEBI" id="CHEBI:33384"/>
    </ligand>
</feature>
<evidence type="ECO:0000259" key="16">
    <source>
        <dbReference type="PROSITE" id="PS50862"/>
    </source>
</evidence>
<dbReference type="PROSITE" id="PS50862">
    <property type="entry name" value="AA_TRNA_LIGASE_II"/>
    <property type="match status" value="1"/>
</dbReference>
<organism evidence="17 18">
    <name type="scientific">Spiroplasma diminutum CUAS-1</name>
    <dbReference type="NCBI Taxonomy" id="1276221"/>
    <lineage>
        <taxon>Bacteria</taxon>
        <taxon>Bacillati</taxon>
        <taxon>Mycoplasmatota</taxon>
        <taxon>Mollicutes</taxon>
        <taxon>Entomoplasmatales</taxon>
        <taxon>Spiroplasmataceae</taxon>
        <taxon>Spiroplasma</taxon>
    </lineage>
</organism>
<sequence length="421" mass="48900">MLDINKIEIDFDKVYSNLKKRNKDFKNELDEVVKLNSQRKKITFEVEELKSEKNKMSKEIGNLARENKQEEIEKIKNSVSKINLKIEELDIELKTINDELNLKLSYIPNIPNENIPLGIDDNDNIEIKKWGSENLKNNGEAHWEIASKLKLVDFELGSKLSGSRFVVYTNKGAKMIRALTDILITRHTNNGYKEMWLPLIVNKENMYGTGQLPKFEEDAYKLDNQYLIPTSEVPLTNTVRDKILDKSELPIYLTAFTQCFRREAGSAGRDTKGLIRLHQFNKVEMVKITDSESSYEELEKMLLDAEHCLQLFNLPYRVVELCGGDIGFSSAKTYDLEVWFPNQNKYREISSCSNCLDFQAKRIMTRYKNEHGKNEYVHTLNGSGLAIDRLFAAIMENYYDGEKLILPEILKPYFENQDFLK</sequence>
<dbReference type="FunCoup" id="S5LV97">
    <property type="interactions" value="246"/>
</dbReference>
<feature type="binding site" evidence="12 14">
    <location>
        <begin position="348"/>
        <end position="351"/>
    </location>
    <ligand>
        <name>ATP</name>
        <dbReference type="ChEBI" id="CHEBI:30616"/>
    </ligand>
</feature>
<comment type="catalytic activity">
    <reaction evidence="10 12">
        <text>tRNA(Sec) + L-serine + ATP = L-seryl-tRNA(Sec) + AMP + diphosphate + H(+)</text>
        <dbReference type="Rhea" id="RHEA:42580"/>
        <dbReference type="Rhea" id="RHEA-COMP:9742"/>
        <dbReference type="Rhea" id="RHEA-COMP:10128"/>
        <dbReference type="ChEBI" id="CHEBI:15378"/>
        <dbReference type="ChEBI" id="CHEBI:30616"/>
        <dbReference type="ChEBI" id="CHEBI:33019"/>
        <dbReference type="ChEBI" id="CHEBI:33384"/>
        <dbReference type="ChEBI" id="CHEBI:78442"/>
        <dbReference type="ChEBI" id="CHEBI:78533"/>
        <dbReference type="ChEBI" id="CHEBI:456215"/>
        <dbReference type="EC" id="6.1.1.11"/>
    </reaction>
</comment>
<dbReference type="AlphaFoldDB" id="S5LV97"/>
<dbReference type="InterPro" id="IPR042103">
    <property type="entry name" value="SerRS_1_N_sf"/>
</dbReference>
<feature type="binding site" evidence="12 13">
    <location>
        <position position="284"/>
    </location>
    <ligand>
        <name>L-serine</name>
        <dbReference type="ChEBI" id="CHEBI:33384"/>
    </ligand>
</feature>
<evidence type="ECO:0000256" key="14">
    <source>
        <dbReference type="PIRSR" id="PIRSR001529-2"/>
    </source>
</evidence>
<dbReference type="EMBL" id="CP005076">
    <property type="protein sequence ID" value="AGR41709.1"/>
    <property type="molecule type" value="Genomic_DNA"/>
</dbReference>
<comment type="caution">
    <text evidence="12">Lacks conserved residue(s) required for the propagation of feature annotation.</text>
</comment>
<keyword evidence="4 12" id="KW-0963">Cytoplasm</keyword>
<keyword evidence="7 12" id="KW-0067">ATP-binding</keyword>
<evidence type="ECO:0000256" key="5">
    <source>
        <dbReference type="ARBA" id="ARBA00022598"/>
    </source>
</evidence>
<dbReference type="InterPro" id="IPR002314">
    <property type="entry name" value="aa-tRNA-synt_IIb"/>
</dbReference>
<evidence type="ECO:0000256" key="6">
    <source>
        <dbReference type="ARBA" id="ARBA00022741"/>
    </source>
</evidence>
<keyword evidence="8 12" id="KW-0648">Protein biosynthesis</keyword>
<evidence type="ECO:0000313" key="17">
    <source>
        <dbReference type="EMBL" id="AGR41709.1"/>
    </source>
</evidence>
<dbReference type="GO" id="GO:0004828">
    <property type="term" value="F:serine-tRNA ligase activity"/>
    <property type="evidence" value="ECO:0007669"/>
    <property type="project" value="UniProtKB-UniRule"/>
</dbReference>
<dbReference type="Gene3D" id="1.10.287.40">
    <property type="entry name" value="Serine-tRNA synthetase, tRNA binding domain"/>
    <property type="match status" value="1"/>
</dbReference>
<evidence type="ECO:0000256" key="10">
    <source>
        <dbReference type="ARBA" id="ARBA00047929"/>
    </source>
</evidence>
<dbReference type="Pfam" id="PF00587">
    <property type="entry name" value="tRNA-synt_2b"/>
    <property type="match status" value="1"/>
</dbReference>
<feature type="binding site" evidence="12 14">
    <location>
        <begin position="261"/>
        <end position="263"/>
    </location>
    <ligand>
        <name>ATP</name>
        <dbReference type="ChEBI" id="CHEBI:30616"/>
    </ligand>
</feature>
<dbReference type="KEGG" id="sdi:SDIMI_v3c00050"/>